<reference evidence="3 4" key="1">
    <citation type="submission" date="2020-04" db="EMBL/GenBank/DDBJ databases">
        <title>MicrobeNet Type strains.</title>
        <authorList>
            <person name="Nicholson A.C."/>
        </authorList>
    </citation>
    <scope>NUCLEOTIDE SEQUENCE [LARGE SCALE GENOMIC DNA]</scope>
    <source>
        <strain evidence="3 4">ATCC BAA-787</strain>
    </source>
</reference>
<dbReference type="Pfam" id="PF04296">
    <property type="entry name" value="YlxR"/>
    <property type="match status" value="1"/>
</dbReference>
<dbReference type="PANTHER" id="PTHR34215">
    <property type="entry name" value="BLL0784 PROTEIN"/>
    <property type="match status" value="1"/>
</dbReference>
<feature type="region of interest" description="Disordered" evidence="1">
    <location>
        <begin position="101"/>
        <end position="121"/>
    </location>
</feature>
<dbReference type="Gene3D" id="3.30.1230.10">
    <property type="entry name" value="YlxR-like"/>
    <property type="match status" value="1"/>
</dbReference>
<dbReference type="PANTHER" id="PTHR34215:SF1">
    <property type="entry name" value="YLXR DOMAIN-CONTAINING PROTEIN"/>
    <property type="match status" value="1"/>
</dbReference>
<dbReference type="InterPro" id="IPR037465">
    <property type="entry name" value="YlxR"/>
</dbReference>
<gene>
    <name evidence="3" type="ORF">HGA02_15585</name>
</gene>
<dbReference type="InterPro" id="IPR035931">
    <property type="entry name" value="YlxR-like_sf"/>
</dbReference>
<evidence type="ECO:0000313" key="4">
    <source>
        <dbReference type="Proteomes" id="UP000777774"/>
    </source>
</evidence>
<proteinExistence type="predicted"/>
<evidence type="ECO:0000256" key="1">
    <source>
        <dbReference type="SAM" id="MobiDB-lite"/>
    </source>
</evidence>
<name>A0ABX1K5P7_9CELL</name>
<evidence type="ECO:0000313" key="3">
    <source>
        <dbReference type="EMBL" id="NKY40895.1"/>
    </source>
</evidence>
<feature type="compositionally biased region" description="Basic and acidic residues" evidence="1">
    <location>
        <begin position="111"/>
        <end position="121"/>
    </location>
</feature>
<accession>A0ABX1K5P7</accession>
<protein>
    <submittedName>
        <fullName evidence="3">YlxR family protein</fullName>
    </submittedName>
</protein>
<feature type="domain" description="YlxR" evidence="2">
    <location>
        <begin position="37"/>
        <end position="117"/>
    </location>
</feature>
<feature type="region of interest" description="Disordered" evidence="1">
    <location>
        <begin position="1"/>
        <end position="28"/>
    </location>
</feature>
<keyword evidence="4" id="KW-1185">Reference proteome</keyword>
<dbReference type="SUPFAM" id="SSF64376">
    <property type="entry name" value="YlxR-like"/>
    <property type="match status" value="1"/>
</dbReference>
<comment type="caution">
    <text evidence="3">The sequence shown here is derived from an EMBL/GenBank/DDBJ whole genome shotgun (WGS) entry which is preliminary data.</text>
</comment>
<dbReference type="EMBL" id="JAAXOY010000493">
    <property type="protein sequence ID" value="NKY40895.1"/>
    <property type="molecule type" value="Genomic_DNA"/>
</dbReference>
<dbReference type="InterPro" id="IPR007393">
    <property type="entry name" value="YlxR_dom"/>
</dbReference>
<organism evidence="3 4">
    <name type="scientific">Cellulomonas septica</name>
    <dbReference type="NCBI Taxonomy" id="285080"/>
    <lineage>
        <taxon>Bacteria</taxon>
        <taxon>Bacillati</taxon>
        <taxon>Actinomycetota</taxon>
        <taxon>Actinomycetes</taxon>
        <taxon>Micrococcales</taxon>
        <taxon>Cellulomonadaceae</taxon>
        <taxon>Cellulomonas</taxon>
    </lineage>
</organism>
<sequence>MTRRGRLSTAGPDARLSSPSRRTPDPAPVVAVVGPVRTCVGCRATGPRSALLRVVAPAAGPGVPELVVDVGRRMPGRGAWLHPDRACLELAERRRAFGRALRLPGPPGTRAVHEHLEQHEQ</sequence>
<evidence type="ECO:0000259" key="2">
    <source>
        <dbReference type="Pfam" id="PF04296"/>
    </source>
</evidence>
<dbReference type="Proteomes" id="UP000777774">
    <property type="component" value="Unassembled WGS sequence"/>
</dbReference>